<organism evidence="3 4">
    <name type="scientific">Cicer arietinum</name>
    <name type="common">Chickpea</name>
    <name type="synonym">Garbanzo</name>
    <dbReference type="NCBI Taxonomy" id="3827"/>
    <lineage>
        <taxon>Eukaryota</taxon>
        <taxon>Viridiplantae</taxon>
        <taxon>Streptophyta</taxon>
        <taxon>Embryophyta</taxon>
        <taxon>Tracheophyta</taxon>
        <taxon>Spermatophyta</taxon>
        <taxon>Magnoliopsida</taxon>
        <taxon>eudicotyledons</taxon>
        <taxon>Gunneridae</taxon>
        <taxon>Pentapetalae</taxon>
        <taxon>rosids</taxon>
        <taxon>fabids</taxon>
        <taxon>Fabales</taxon>
        <taxon>Fabaceae</taxon>
        <taxon>Papilionoideae</taxon>
        <taxon>50 kb inversion clade</taxon>
        <taxon>NPAAA clade</taxon>
        <taxon>Hologalegina</taxon>
        <taxon>IRL clade</taxon>
        <taxon>Cicereae</taxon>
        <taxon>Cicer</taxon>
    </lineage>
</organism>
<keyword evidence="2" id="KW-0812">Transmembrane</keyword>
<evidence type="ECO:0000313" key="4">
    <source>
        <dbReference type="RefSeq" id="XP_004494393.1"/>
    </source>
</evidence>
<reference evidence="3" key="1">
    <citation type="journal article" date="2013" name="Nat. Biotechnol.">
        <title>Draft genome sequence of chickpea (Cicer arietinum) provides a resource for trait improvement.</title>
        <authorList>
            <person name="Varshney R.K."/>
            <person name="Song C."/>
            <person name="Saxena R.K."/>
            <person name="Azam S."/>
            <person name="Yu S."/>
            <person name="Sharpe A.G."/>
            <person name="Cannon S."/>
            <person name="Baek J."/>
            <person name="Rosen B.D."/>
            <person name="Tar'an B."/>
            <person name="Millan T."/>
            <person name="Zhang X."/>
            <person name="Ramsay L.D."/>
            <person name="Iwata A."/>
            <person name="Wang Y."/>
            <person name="Nelson W."/>
            <person name="Farmer A.D."/>
            <person name="Gaur P.M."/>
            <person name="Soderlund C."/>
            <person name="Penmetsa R.V."/>
            <person name="Xu C."/>
            <person name="Bharti A.K."/>
            <person name="He W."/>
            <person name="Winter P."/>
            <person name="Zhao S."/>
            <person name="Hane J.K."/>
            <person name="Carrasquilla-Garcia N."/>
            <person name="Condie J.A."/>
            <person name="Upadhyaya H.D."/>
            <person name="Luo M.C."/>
            <person name="Thudi M."/>
            <person name="Gowda C.L."/>
            <person name="Singh N.P."/>
            <person name="Lichtenzveig J."/>
            <person name="Gali K.K."/>
            <person name="Rubio J."/>
            <person name="Nadarajan N."/>
            <person name="Dolezel J."/>
            <person name="Bansal K.C."/>
            <person name="Xu X."/>
            <person name="Edwards D."/>
            <person name="Zhang G."/>
            <person name="Kahl G."/>
            <person name="Gil J."/>
            <person name="Singh K.B."/>
            <person name="Datta S.K."/>
            <person name="Jackson S.A."/>
            <person name="Wang J."/>
            <person name="Cook D.R."/>
        </authorList>
    </citation>
    <scope>NUCLEOTIDE SEQUENCE [LARGE SCALE GENOMIC DNA]</scope>
    <source>
        <strain evidence="3">cv. CDC Frontier</strain>
    </source>
</reference>
<reference evidence="4" key="2">
    <citation type="submission" date="2025-08" db="UniProtKB">
        <authorList>
            <consortium name="RefSeq"/>
        </authorList>
    </citation>
    <scope>IDENTIFICATION</scope>
    <source>
        <tissue evidence="4">Etiolated seedlings</tissue>
    </source>
</reference>
<evidence type="ECO:0000313" key="3">
    <source>
        <dbReference type="Proteomes" id="UP000087171"/>
    </source>
</evidence>
<feature type="region of interest" description="Disordered" evidence="1">
    <location>
        <begin position="163"/>
        <end position="206"/>
    </location>
</feature>
<evidence type="ECO:0000256" key="1">
    <source>
        <dbReference type="SAM" id="MobiDB-lite"/>
    </source>
</evidence>
<keyword evidence="3" id="KW-1185">Reference proteome</keyword>
<dbReference type="GeneID" id="101491431"/>
<gene>
    <name evidence="4" type="primary">LOC101491431</name>
</gene>
<keyword evidence="2" id="KW-0472">Membrane</keyword>
<dbReference type="AlphaFoldDB" id="A0A1S2XTQ1"/>
<proteinExistence type="predicted"/>
<feature type="transmembrane region" description="Helical" evidence="2">
    <location>
        <begin position="267"/>
        <end position="286"/>
    </location>
</feature>
<protein>
    <submittedName>
        <fullName evidence="4">Uncharacterized protein LOC101491431 isoform X2</fullName>
    </submittedName>
</protein>
<accession>A0A1S2XTQ1</accession>
<dbReference type="Proteomes" id="UP000087171">
    <property type="component" value="Chromosome Ca3"/>
</dbReference>
<feature type="compositionally biased region" description="Acidic residues" evidence="1">
    <location>
        <begin position="187"/>
        <end position="202"/>
    </location>
</feature>
<name>A0A1S2XTQ1_CICAR</name>
<evidence type="ECO:0000256" key="2">
    <source>
        <dbReference type="SAM" id="Phobius"/>
    </source>
</evidence>
<dbReference type="OrthoDB" id="1430128at2759"/>
<dbReference type="RefSeq" id="XP_004494393.1">
    <property type="nucleotide sequence ID" value="XM_004494336.3"/>
</dbReference>
<feature type="transmembrane region" description="Helical" evidence="2">
    <location>
        <begin position="21"/>
        <end position="47"/>
    </location>
</feature>
<sequence length="306" mass="33988">MEDEKTNRHGKKKMHHSLGTLTIGGEGGITGLLVFGGALAIAGFMAVTSFATQRTKKKAIHPYQPIPQHLLLDDDQDIQYSTTQVEEDVTSCLTSNVCTNTVSSSELPSVQSLIPEEKIDNEPNSACFHHQEIAFSDYSLPESATSSNENAVAEECSMSLFNNSTDHEQDEEKDESQDGLTSTETEVKDDDDVTETDEEDSSDLDHNEELIEHEFKNYYCESHVCSDLYSDGSYYAENEKAMTVPKEAIFNRTSNFSLVQNDQPSIFTTWIMPMMLLGLLMILVLLTSGLQESLYILDDGDSIIVP</sequence>
<keyword evidence="2" id="KW-1133">Transmembrane helix</keyword>
<feature type="compositionally biased region" description="Acidic residues" evidence="1">
    <location>
        <begin position="168"/>
        <end position="177"/>
    </location>
</feature>